<dbReference type="GO" id="GO:0005975">
    <property type="term" value="P:carbohydrate metabolic process"/>
    <property type="evidence" value="ECO:0007669"/>
    <property type="project" value="InterPro"/>
</dbReference>
<evidence type="ECO:0008006" key="6">
    <source>
        <dbReference type="Google" id="ProtNLM"/>
    </source>
</evidence>
<dbReference type="NCBIfam" id="TIGR00167">
    <property type="entry name" value="cbbA"/>
    <property type="match status" value="1"/>
</dbReference>
<dbReference type="InterPro" id="IPR000771">
    <property type="entry name" value="FBA_II"/>
</dbReference>
<dbReference type="Gene3D" id="3.20.20.70">
    <property type="entry name" value="Aldolase class I"/>
    <property type="match status" value="1"/>
</dbReference>
<gene>
    <name evidence="4" type="ORF">A3H66_02760</name>
</gene>
<keyword evidence="3" id="KW-0479">Metal-binding</keyword>
<reference evidence="4 5" key="1">
    <citation type="journal article" date="2016" name="Nat. Commun.">
        <title>Thousands of microbial genomes shed light on interconnected biogeochemical processes in an aquifer system.</title>
        <authorList>
            <person name="Anantharaman K."/>
            <person name="Brown C.T."/>
            <person name="Hug L.A."/>
            <person name="Sharon I."/>
            <person name="Castelle C.J."/>
            <person name="Probst A.J."/>
            <person name="Thomas B.C."/>
            <person name="Singh A."/>
            <person name="Wilkins M.J."/>
            <person name="Karaoz U."/>
            <person name="Brodie E.L."/>
            <person name="Williams K.H."/>
            <person name="Hubbard S.S."/>
            <person name="Banfield J.F."/>
        </authorList>
    </citation>
    <scope>NUCLEOTIDE SEQUENCE [LARGE SCALE GENOMIC DNA]</scope>
</reference>
<dbReference type="Proteomes" id="UP000178783">
    <property type="component" value="Unassembled WGS sequence"/>
</dbReference>
<dbReference type="GO" id="GO:0008270">
    <property type="term" value="F:zinc ion binding"/>
    <property type="evidence" value="ECO:0007669"/>
    <property type="project" value="InterPro"/>
</dbReference>
<dbReference type="CDD" id="cd00947">
    <property type="entry name" value="TBP_aldolase_IIB"/>
    <property type="match status" value="1"/>
</dbReference>
<sequence length="291" mass="31167">MLVHIKDIVNKAEQGGYAIGAFNVTNLESVLGVAQAAVKANSPAIIQVSESAIRYMGLKPITHIVSTVAKNVAAKVPIALHLDHGSSFDSVFECINSGFTSVHIDASSLPLDENINLTKQVVKVAHAKHVWVQGEVGAMIGGHGNTNNFLKKIPLADLDEVIKFVHETKVDTIAAAVGTAHGVYRNEDIILSLLKAIKKSVNLPFVLHGGSGVLNSQMKKAIREGVNIINIGTDLKVAFCQSLIKVCLENKNETDPRNLLKPTIKAIEKVVVEKMKLFGSAGRYIVGGVET</sequence>
<proteinExistence type="predicted"/>
<keyword evidence="3" id="KW-0862">Zinc</keyword>
<evidence type="ECO:0000313" key="5">
    <source>
        <dbReference type="Proteomes" id="UP000178783"/>
    </source>
</evidence>
<dbReference type="Pfam" id="PF01116">
    <property type="entry name" value="F_bP_aldolase"/>
    <property type="match status" value="1"/>
</dbReference>
<dbReference type="PROSITE" id="PS00602">
    <property type="entry name" value="ALDOLASE_CLASS_II_1"/>
    <property type="match status" value="1"/>
</dbReference>
<evidence type="ECO:0000313" key="4">
    <source>
        <dbReference type="EMBL" id="OGF23658.1"/>
    </source>
</evidence>
<name>A0A1F5SAB2_9BACT</name>
<dbReference type="PANTHER" id="PTHR30304">
    <property type="entry name" value="D-TAGATOSE-1,6-BISPHOSPHATE ALDOLASE"/>
    <property type="match status" value="1"/>
</dbReference>
<feature type="active site" description="Proton donor" evidence="1">
    <location>
        <position position="83"/>
    </location>
</feature>
<feature type="binding site" evidence="2">
    <location>
        <begin position="209"/>
        <end position="211"/>
    </location>
    <ligand>
        <name>dihydroxyacetone phosphate</name>
        <dbReference type="ChEBI" id="CHEBI:57642"/>
    </ligand>
</feature>
<organism evidence="4 5">
    <name type="scientific">Candidatus Falkowbacteria bacterium RIFCSPLOWO2_02_FULL_45_21</name>
    <dbReference type="NCBI Taxonomy" id="1797989"/>
    <lineage>
        <taxon>Bacteria</taxon>
        <taxon>Candidatus Falkowiibacteriota</taxon>
    </lineage>
</organism>
<dbReference type="InterPro" id="IPR013785">
    <property type="entry name" value="Aldolase_TIM"/>
</dbReference>
<dbReference type="InterPro" id="IPR050246">
    <property type="entry name" value="Class_II_FBP_aldolase"/>
</dbReference>
<feature type="binding site" evidence="3">
    <location>
        <position position="105"/>
    </location>
    <ligand>
        <name>Zn(2+)</name>
        <dbReference type="ChEBI" id="CHEBI:29105"/>
        <label>2</label>
    </ligand>
</feature>
<feature type="binding site" evidence="3">
    <location>
        <position position="84"/>
    </location>
    <ligand>
        <name>Zn(2+)</name>
        <dbReference type="ChEBI" id="CHEBI:29105"/>
        <label>1</label>
        <note>catalytic</note>
    </ligand>
</feature>
<feature type="binding site" evidence="3">
    <location>
        <position position="208"/>
    </location>
    <ligand>
        <name>Zn(2+)</name>
        <dbReference type="ChEBI" id="CHEBI:29105"/>
        <label>1</label>
        <note>catalytic</note>
    </ligand>
</feature>
<dbReference type="AlphaFoldDB" id="A0A1F5SAB2"/>
<evidence type="ECO:0000256" key="1">
    <source>
        <dbReference type="PIRSR" id="PIRSR001359-1"/>
    </source>
</evidence>
<dbReference type="STRING" id="1797989.A3H66_02760"/>
<feature type="binding site" evidence="2">
    <location>
        <position position="182"/>
    </location>
    <ligand>
        <name>dihydroxyacetone phosphate</name>
        <dbReference type="ChEBI" id="CHEBI:57642"/>
    </ligand>
</feature>
<dbReference type="SUPFAM" id="SSF51569">
    <property type="entry name" value="Aldolase"/>
    <property type="match status" value="1"/>
</dbReference>
<dbReference type="PANTHER" id="PTHR30304:SF0">
    <property type="entry name" value="D-TAGATOSE-1,6-BISPHOSPHATE ALDOLASE SUBUNIT GATY-RELATED"/>
    <property type="match status" value="1"/>
</dbReference>
<evidence type="ECO:0000256" key="2">
    <source>
        <dbReference type="PIRSR" id="PIRSR001359-2"/>
    </source>
</evidence>
<comment type="cofactor">
    <cofactor evidence="3">
        <name>Zn(2+)</name>
        <dbReference type="ChEBI" id="CHEBI:29105"/>
    </cofactor>
    <text evidence="3">Binds 2 Zn(2+) ions per subunit. One is catalytic and the other provides a structural contribution.</text>
</comment>
<accession>A0A1F5SAB2</accession>
<feature type="binding site" evidence="2">
    <location>
        <begin position="230"/>
        <end position="233"/>
    </location>
    <ligand>
        <name>dihydroxyacetone phosphate</name>
        <dbReference type="ChEBI" id="CHEBI:57642"/>
    </ligand>
</feature>
<protein>
    <recommendedName>
        <fullName evidence="6">Fructose-1,6-bisphosphate aldolase, class II</fullName>
    </recommendedName>
</protein>
<dbReference type="GO" id="GO:0016832">
    <property type="term" value="F:aldehyde-lyase activity"/>
    <property type="evidence" value="ECO:0007669"/>
    <property type="project" value="InterPro"/>
</dbReference>
<dbReference type="EMBL" id="MFFW01000057">
    <property type="protein sequence ID" value="OGF23658.1"/>
    <property type="molecule type" value="Genomic_DNA"/>
</dbReference>
<comment type="caution">
    <text evidence="4">The sequence shown here is derived from an EMBL/GenBank/DDBJ whole genome shotgun (WGS) entry which is preliminary data.</text>
</comment>
<evidence type="ECO:0000256" key="3">
    <source>
        <dbReference type="PIRSR" id="PIRSR001359-3"/>
    </source>
</evidence>
<feature type="binding site" evidence="3">
    <location>
        <position position="181"/>
    </location>
    <ligand>
        <name>Zn(2+)</name>
        <dbReference type="ChEBI" id="CHEBI:29105"/>
        <label>1</label>
        <note>catalytic</note>
    </ligand>
</feature>
<feature type="binding site" evidence="3">
    <location>
        <position position="135"/>
    </location>
    <ligand>
        <name>Zn(2+)</name>
        <dbReference type="ChEBI" id="CHEBI:29105"/>
        <label>2</label>
    </ligand>
</feature>
<dbReference type="PIRSF" id="PIRSF001359">
    <property type="entry name" value="F_bP_aldolase_II"/>
    <property type="match status" value="1"/>
</dbReference>